<evidence type="ECO:0000256" key="3">
    <source>
        <dbReference type="SAM" id="MobiDB-lite"/>
    </source>
</evidence>
<feature type="region of interest" description="Disordered" evidence="3">
    <location>
        <begin position="1077"/>
        <end position="1142"/>
    </location>
</feature>
<gene>
    <name evidence="6" type="ORF">OLEA9_A094300</name>
</gene>
<dbReference type="InterPro" id="IPR023578">
    <property type="entry name" value="Ras_GEF_dom_sf"/>
</dbReference>
<name>A0A8S0TKD3_OLEEU</name>
<dbReference type="Proteomes" id="UP000594638">
    <property type="component" value="Unassembled WGS sequence"/>
</dbReference>
<reference evidence="6 7" key="1">
    <citation type="submission" date="2019-12" db="EMBL/GenBank/DDBJ databases">
        <authorList>
            <person name="Alioto T."/>
            <person name="Alioto T."/>
            <person name="Gomez Garrido J."/>
        </authorList>
    </citation>
    <scope>NUCLEOTIDE SEQUENCE [LARGE SCALE GENOMIC DNA]</scope>
</reference>
<feature type="domain" description="Ras-GEF" evidence="4">
    <location>
        <begin position="1665"/>
        <end position="1897"/>
    </location>
</feature>
<feature type="compositionally biased region" description="Polar residues" evidence="3">
    <location>
        <begin position="471"/>
        <end position="487"/>
    </location>
</feature>
<organism evidence="6 7">
    <name type="scientific">Olea europaea subsp. europaea</name>
    <dbReference type="NCBI Taxonomy" id="158383"/>
    <lineage>
        <taxon>Eukaryota</taxon>
        <taxon>Viridiplantae</taxon>
        <taxon>Streptophyta</taxon>
        <taxon>Embryophyta</taxon>
        <taxon>Tracheophyta</taxon>
        <taxon>Spermatophyta</taxon>
        <taxon>Magnoliopsida</taxon>
        <taxon>eudicotyledons</taxon>
        <taxon>Gunneridae</taxon>
        <taxon>Pentapetalae</taxon>
        <taxon>asterids</taxon>
        <taxon>lamiids</taxon>
        <taxon>Lamiales</taxon>
        <taxon>Oleaceae</taxon>
        <taxon>Oleeae</taxon>
        <taxon>Olea</taxon>
    </lineage>
</organism>
<feature type="compositionally biased region" description="Polar residues" evidence="3">
    <location>
        <begin position="163"/>
        <end position="173"/>
    </location>
</feature>
<dbReference type="Pfam" id="PF00618">
    <property type="entry name" value="RasGEF_N"/>
    <property type="match status" value="1"/>
</dbReference>
<dbReference type="GO" id="GO:0005886">
    <property type="term" value="C:plasma membrane"/>
    <property type="evidence" value="ECO:0007669"/>
    <property type="project" value="TreeGrafter"/>
</dbReference>
<dbReference type="CDD" id="cd00155">
    <property type="entry name" value="RasGEF"/>
    <property type="match status" value="1"/>
</dbReference>
<feature type="region of interest" description="Disordered" evidence="3">
    <location>
        <begin position="322"/>
        <end position="449"/>
    </location>
</feature>
<dbReference type="SMART" id="SM00147">
    <property type="entry name" value="RasGEF"/>
    <property type="match status" value="1"/>
</dbReference>
<feature type="compositionally biased region" description="Basic residues" evidence="3">
    <location>
        <begin position="91"/>
        <end position="106"/>
    </location>
</feature>
<feature type="compositionally biased region" description="Polar residues" evidence="3">
    <location>
        <begin position="999"/>
        <end position="1019"/>
    </location>
</feature>
<feature type="region of interest" description="Disordered" evidence="3">
    <location>
        <begin position="1198"/>
        <end position="1222"/>
    </location>
</feature>
<feature type="region of interest" description="Disordered" evidence="3">
    <location>
        <begin position="1"/>
        <end position="106"/>
    </location>
</feature>
<dbReference type="PANTHER" id="PTHR23113">
    <property type="entry name" value="GUANINE NUCLEOTIDE EXCHANGE FACTOR"/>
    <property type="match status" value="1"/>
</dbReference>
<dbReference type="CDD" id="cd06224">
    <property type="entry name" value="REM"/>
    <property type="match status" value="1"/>
</dbReference>
<feature type="compositionally biased region" description="Polar residues" evidence="3">
    <location>
        <begin position="1349"/>
        <end position="1365"/>
    </location>
</feature>
<dbReference type="SUPFAM" id="SSF48366">
    <property type="entry name" value="Ras GEF"/>
    <property type="match status" value="1"/>
</dbReference>
<feature type="region of interest" description="Disordered" evidence="3">
    <location>
        <begin position="268"/>
        <end position="294"/>
    </location>
</feature>
<feature type="region of interest" description="Disordered" evidence="3">
    <location>
        <begin position="999"/>
        <end position="1038"/>
    </location>
</feature>
<feature type="domain" description="N-terminal Ras-GEF" evidence="5">
    <location>
        <begin position="562"/>
        <end position="691"/>
    </location>
</feature>
<dbReference type="Pfam" id="PF00617">
    <property type="entry name" value="RasGEF"/>
    <property type="match status" value="1"/>
</dbReference>
<comment type="caution">
    <text evidence="6">The sequence shown here is derived from an EMBL/GenBank/DDBJ whole genome shotgun (WGS) entry which is preliminary data.</text>
</comment>
<feature type="region of interest" description="Disordered" evidence="3">
    <location>
        <begin position="463"/>
        <end position="487"/>
    </location>
</feature>
<feature type="compositionally biased region" description="Low complexity" evidence="3">
    <location>
        <begin position="337"/>
        <end position="356"/>
    </location>
</feature>
<feature type="region of interest" description="Disordered" evidence="3">
    <location>
        <begin position="1160"/>
        <end position="1183"/>
    </location>
</feature>
<dbReference type="GO" id="GO:0007265">
    <property type="term" value="P:Ras protein signal transduction"/>
    <property type="evidence" value="ECO:0007669"/>
    <property type="project" value="TreeGrafter"/>
</dbReference>
<feature type="region of interest" description="Disordered" evidence="3">
    <location>
        <begin position="1245"/>
        <end position="1367"/>
    </location>
</feature>
<dbReference type="Gene3D" id="1.10.840.10">
    <property type="entry name" value="Ras guanine-nucleotide exchange factors catalytic domain"/>
    <property type="match status" value="1"/>
</dbReference>
<evidence type="ECO:0000256" key="2">
    <source>
        <dbReference type="PROSITE-ProRule" id="PRU00168"/>
    </source>
</evidence>
<feature type="region of interest" description="Disordered" evidence="3">
    <location>
        <begin position="779"/>
        <end position="801"/>
    </location>
</feature>
<feature type="compositionally biased region" description="Low complexity" evidence="3">
    <location>
        <begin position="1115"/>
        <end position="1130"/>
    </location>
</feature>
<accession>A0A8S0TKD3</accession>
<dbReference type="Gene3D" id="1.20.870.10">
    <property type="entry name" value="Son of sevenless (SoS) protein Chain: S domain 1"/>
    <property type="match status" value="2"/>
</dbReference>
<feature type="compositionally biased region" description="Polar residues" evidence="3">
    <location>
        <begin position="47"/>
        <end position="57"/>
    </location>
</feature>
<evidence type="ECO:0000259" key="5">
    <source>
        <dbReference type="PROSITE" id="PS50212"/>
    </source>
</evidence>
<dbReference type="OrthoDB" id="1516800at2759"/>
<proteinExistence type="predicted"/>
<feature type="compositionally biased region" description="Pro residues" evidence="3">
    <location>
        <begin position="23"/>
        <end position="40"/>
    </location>
</feature>
<evidence type="ECO:0000256" key="1">
    <source>
        <dbReference type="ARBA" id="ARBA00022658"/>
    </source>
</evidence>
<feature type="region of interest" description="Disordered" evidence="3">
    <location>
        <begin position="816"/>
        <end position="863"/>
    </location>
</feature>
<evidence type="ECO:0000313" key="6">
    <source>
        <dbReference type="EMBL" id="CAA3006354.1"/>
    </source>
</evidence>
<dbReference type="InterPro" id="IPR008937">
    <property type="entry name" value="Ras-like_GEF"/>
</dbReference>
<feature type="region of interest" description="Disordered" evidence="3">
    <location>
        <begin position="157"/>
        <end position="189"/>
    </location>
</feature>
<dbReference type="PROSITE" id="PS50212">
    <property type="entry name" value="RASGEF_NTER"/>
    <property type="match status" value="1"/>
</dbReference>
<keyword evidence="1 2" id="KW-0344">Guanine-nucleotide releasing factor</keyword>
<protein>
    <submittedName>
        <fullName evidence="6">Ras-specific guanine nucleotide-releasing factor 1-like, partial</fullName>
    </submittedName>
</protein>
<feature type="compositionally biased region" description="Polar residues" evidence="3">
    <location>
        <begin position="833"/>
        <end position="847"/>
    </location>
</feature>
<dbReference type="InterPro" id="IPR001895">
    <property type="entry name" value="RASGEF_cat_dom"/>
</dbReference>
<dbReference type="PROSITE" id="PS50009">
    <property type="entry name" value="RASGEF_CAT"/>
    <property type="match status" value="1"/>
</dbReference>
<dbReference type="PROSITE" id="PS00720">
    <property type="entry name" value="RASGEF"/>
    <property type="match status" value="1"/>
</dbReference>
<feature type="region of interest" description="Disordered" evidence="3">
    <location>
        <begin position="688"/>
        <end position="720"/>
    </location>
</feature>
<evidence type="ECO:0000259" key="4">
    <source>
        <dbReference type="PROSITE" id="PS50009"/>
    </source>
</evidence>
<dbReference type="InterPro" id="IPR000651">
    <property type="entry name" value="Ras-like_Gua-exchang_fac_N"/>
</dbReference>
<dbReference type="EMBL" id="CACTIH010007260">
    <property type="protein sequence ID" value="CAA3006354.1"/>
    <property type="molecule type" value="Genomic_DNA"/>
</dbReference>
<dbReference type="SMART" id="SM00229">
    <property type="entry name" value="RasGEFN"/>
    <property type="match status" value="1"/>
</dbReference>
<dbReference type="InterPro" id="IPR036964">
    <property type="entry name" value="RASGEF_cat_dom_sf"/>
</dbReference>
<feature type="compositionally biased region" description="Polar residues" evidence="3">
    <location>
        <begin position="408"/>
        <end position="426"/>
    </location>
</feature>
<feature type="compositionally biased region" description="Low complexity" evidence="3">
    <location>
        <begin position="1093"/>
        <end position="1105"/>
    </location>
</feature>
<feature type="compositionally biased region" description="Low complexity" evidence="3">
    <location>
        <begin position="821"/>
        <end position="832"/>
    </location>
</feature>
<dbReference type="GO" id="GO:0005085">
    <property type="term" value="F:guanyl-nucleotide exchange factor activity"/>
    <property type="evidence" value="ECO:0007669"/>
    <property type="project" value="UniProtKB-KW"/>
</dbReference>
<evidence type="ECO:0000313" key="7">
    <source>
        <dbReference type="Proteomes" id="UP000594638"/>
    </source>
</evidence>
<feature type="compositionally biased region" description="Low complexity" evidence="3">
    <location>
        <begin position="789"/>
        <end position="801"/>
    </location>
</feature>
<dbReference type="Gramene" id="OE9A094300T1">
    <property type="protein sequence ID" value="OE9A094300C1"/>
    <property type="gene ID" value="OE9A094300"/>
</dbReference>
<feature type="compositionally biased region" description="Basic and acidic residues" evidence="3">
    <location>
        <begin position="1248"/>
        <end position="1272"/>
    </location>
</feature>
<dbReference type="PANTHER" id="PTHR23113:SF99">
    <property type="entry name" value="RASGEF DOMAIN-CONTAINING PROTEIN"/>
    <property type="match status" value="1"/>
</dbReference>
<sequence>MDDEVGHAASAAARDSSLEPLAASPPPPPPSKPAAPPPPPESRRVEGTNQTNQQIHNASDIIDKDEEKITTNPTCDNKDRHEQPAGGNQKKPARRRRLANRRQYTKSRRLASSYLRSQFVRYDSNENDDLFASAWSSQASNTQHWSQALRLDELNDRDRQQRATRSLQPQRSPDVTGLKSRAPSESYDEWSADDALTIKRIINIHQQQPGRDPPKLVNRLKITKNNSSKESLSTSFPRSHKLEMLGHHLTDQSSSSLDSSYSTMDHKNWYDPSLRHQQPSSNSKAQQATGQRRTLRSTLNNMSVARSLISLTNFAANSLGSSENLSHQHAKGSPVHGSKNNSSSNSSRNGGNKNNNHTSQGVKFKMIVNSGSPSPRRSLVPTDHLLLSHDQQRVQSSSSERFVRSETVDLNSLRKNQSDHQPQAEPQQRRMPSPRLKFFPSNDHSSREPALVYSFDSVTDARRRQLESQPHDTSNSRTNGGKLPSSENRLASQFHSVDQITSLKHQKENVDCIDNVHFNDLFHGTVTDSSTSITVNQSVRTDPRLHKDDVDIKFSRALNSCKLPQIRYASKERLFERLTDLRFLSIDFLNTFLLTYRVFTTAEDVLEALKSVHYNSDQYCSVSDHPPASQSNQQDRDSLSCYANSSVTNLSQNLHGSSGHIAEDRRNSQCLSPKIATGSGQVIHDKAKTEQNHINRPSPQIPSGLKKRSRQPPVVPPRSPSCLIQANSSSQLDQNNNFLLTPNIHMLNQKRRSTISALTPITGSTASSLVNLAAKCSNTSKDEDTSQEQQAAVDQADQADQAPDFKQYYDPLYEDINHRLSPNNSNPFNESSDCNLYSPNSPSSTPFDDNLHSPVGDTRQRSSSFSINVANKTGSLRTPTAGWSGNCNNFGATNNKLSVPARQVRASSLSHVGPIIVAGVAQTQGNEHWRLSYKKSIAPAKSPNPSMKSQGSTSNLLSPNYIPSGAPAIPLRRKSAADAENIKFNIVLSDDLATTNNLANSQGNLDDNSSTRSNSQLQLNYPGVPPSTPIDGEHGRALSPARLGKSENLDQLTGDICLDSPKGLQEKFDLLQSAQGLDKNSGSHCSRQRKDSSGVVVSSTSSSRYSSDEDDGRNNHANASSKSESSAIHSTLSSSNDDIVAGRGHKTDFATVEDKIVKSDKELKSAEPPRSVRRMDSLSRKRQQSFIMKEIDLTQSRIIDSDTSADESEASSSSNESDNDDIIKNNIDLQNNAAHQDTMALAKLKAPKIPDRDPKHLEKWNTQSRAKEEQKIEIAPLETQTTKQNSGGIDSSETQVNENVPTTPTQKFSPSVEFDRGSTSINRPAHESPKTTTGTRAQPARSPQRPPVGSSSCMTTPRSSFQYTPENPMWNSKAGVVVTSKSPRVSSRRSSTASAASAFAAATAASSNPLLTQPPMPMRQQINKSPLGDLASSTDPAHCACAQLHRGSISSILPQRPREMYRSHHSSCVHYPYSSGGNFQSDASSLCNSRASSRLSSCAGLESTYFPQSQHSGNGPTRHQLVQQGQTGFCQPLALSLGSGHFGSSRYASQANIHSKRNSTALQNNLMQQGNLRSMATLRVLSVLRHWVSKHSQDFVNDSKLANLTQEFLQDLIMDTSLLPAEHKATIQIQQMIQKAAHTRGNRIDLDVLLAPPTKPSPDSIETLSALEIAEAMTYLDHKIFISIKSEEFLGQAWMKSDKAIKAPHILLITKRFNDVSRLVSSEIIRVPELHRRVAVIEKWTNVAHICRVMHNFNGVLQICAAFTNSSVFRLKKSWDKIPKTTKATIDQLQNLVSTDSRFRNMRDAINRCDPPSIPYVGMYLTDLSFIEEGTPNYSPEGLLNFSKMRMIAHVIREIQHLQNGVYKLDLNPRAANYLLDGSRHLQDDEMYQCSLAIEPRSSGAKKILNNASISTSVSPLQESSIL</sequence>
<keyword evidence="7" id="KW-1185">Reference proteome</keyword>
<feature type="compositionally biased region" description="Polar residues" evidence="3">
    <location>
        <begin position="275"/>
        <end position="294"/>
    </location>
</feature>
<dbReference type="InterPro" id="IPR019804">
    <property type="entry name" value="Ras_G-nucl-exch_fac_CS"/>
</dbReference>
<feature type="compositionally biased region" description="Polar residues" evidence="3">
    <location>
        <begin position="1278"/>
        <end position="1309"/>
    </location>
</feature>